<gene>
    <name evidence="1" type="ORF">CPHO_08340</name>
</gene>
<evidence type="ECO:0008006" key="3">
    <source>
        <dbReference type="Google" id="ProtNLM"/>
    </source>
</evidence>
<name>A0A1L7D4G1_9CORY</name>
<dbReference type="STRING" id="161895.CPHO_08340"/>
<evidence type="ECO:0000313" key="2">
    <source>
        <dbReference type="Proteomes" id="UP000185491"/>
    </source>
</evidence>
<dbReference type="Proteomes" id="UP000185491">
    <property type="component" value="Chromosome"/>
</dbReference>
<accession>A0A1L7D4G1</accession>
<reference evidence="1 2" key="1">
    <citation type="submission" date="2014-08" db="EMBL/GenBank/DDBJ databases">
        <title>Complete genome sequence of Corynebacterium phocae M408/89/1(T)(=DSM 44612(T)), isolated from the common seal (Phoca vitulina).</title>
        <authorList>
            <person name="Ruckert C."/>
            <person name="Albersmeier A."/>
            <person name="Winkler A."/>
            <person name="Kalinowski J."/>
        </authorList>
    </citation>
    <scope>NUCLEOTIDE SEQUENCE [LARGE SCALE GENOMIC DNA]</scope>
    <source>
        <strain evidence="1 2">M408/89/1</strain>
    </source>
</reference>
<dbReference type="KEGG" id="cpho:CPHO_08340"/>
<dbReference type="EMBL" id="CP009249">
    <property type="protein sequence ID" value="APT92893.1"/>
    <property type="molecule type" value="Genomic_DNA"/>
</dbReference>
<sequence length="154" mass="16948">MNYPVYATLETLQTKADPDTLTKLSELPERTVERLLNAASRAVRWYTRAARYDTDDYYLPTDETIRTAMADATALHALSLIEMDLVNDVLSGGVAAGPEVKSTSENGASLTFDNTAHTTALNRLRAGHLATEAEWVLKDAGLLAARPLIHFRGW</sequence>
<proteinExistence type="predicted"/>
<dbReference type="RefSeq" id="WP_075734863.1">
    <property type="nucleotide sequence ID" value="NZ_CP009249.1"/>
</dbReference>
<evidence type="ECO:0000313" key="1">
    <source>
        <dbReference type="EMBL" id="APT92893.1"/>
    </source>
</evidence>
<organism evidence="1 2">
    <name type="scientific">Corynebacterium phocae</name>
    <dbReference type="NCBI Taxonomy" id="161895"/>
    <lineage>
        <taxon>Bacteria</taxon>
        <taxon>Bacillati</taxon>
        <taxon>Actinomycetota</taxon>
        <taxon>Actinomycetes</taxon>
        <taxon>Mycobacteriales</taxon>
        <taxon>Corynebacteriaceae</taxon>
        <taxon>Corynebacterium</taxon>
    </lineage>
</organism>
<keyword evidence="2" id="KW-1185">Reference proteome</keyword>
<protein>
    <recommendedName>
        <fullName evidence="3">Phage protein</fullName>
    </recommendedName>
</protein>
<dbReference type="AlphaFoldDB" id="A0A1L7D4G1"/>